<comment type="similarity">
    <text evidence="1">Belongs to the peptidase C48 family.</text>
</comment>
<feature type="compositionally biased region" description="Basic residues" evidence="5">
    <location>
        <begin position="2433"/>
        <end position="2447"/>
    </location>
</feature>
<dbReference type="Pfam" id="PF03372">
    <property type="entry name" value="Exo_endo_phos"/>
    <property type="match status" value="1"/>
</dbReference>
<feature type="compositionally biased region" description="Low complexity" evidence="5">
    <location>
        <begin position="2359"/>
        <end position="2369"/>
    </location>
</feature>
<dbReference type="Gene3D" id="3.40.395.10">
    <property type="entry name" value="Adenoviral Proteinase, Chain A"/>
    <property type="match status" value="1"/>
</dbReference>
<dbReference type="GO" id="GO:0016929">
    <property type="term" value="F:deSUMOylase activity"/>
    <property type="evidence" value="ECO:0007669"/>
    <property type="project" value="TreeGrafter"/>
</dbReference>
<evidence type="ECO:0000256" key="5">
    <source>
        <dbReference type="SAM" id="MobiDB-lite"/>
    </source>
</evidence>
<dbReference type="Pfam" id="PF02902">
    <property type="entry name" value="Peptidase_C48"/>
    <property type="match status" value="1"/>
</dbReference>
<feature type="compositionally biased region" description="Basic residues" evidence="5">
    <location>
        <begin position="2055"/>
        <end position="2064"/>
    </location>
</feature>
<evidence type="ECO:0000256" key="4">
    <source>
        <dbReference type="ARBA" id="ARBA00022807"/>
    </source>
</evidence>
<name>A0A7S2LU97_9STRA</name>
<dbReference type="Gene3D" id="3.30.420.10">
    <property type="entry name" value="Ribonuclease H-like superfamily/Ribonuclease H"/>
    <property type="match status" value="1"/>
</dbReference>
<feature type="compositionally biased region" description="Basic and acidic residues" evidence="5">
    <location>
        <begin position="2042"/>
        <end position="2054"/>
    </location>
</feature>
<protein>
    <recommendedName>
        <fullName evidence="6">Ubiquitin-like protease family profile domain-containing protein</fullName>
    </recommendedName>
</protein>
<feature type="region of interest" description="Disordered" evidence="5">
    <location>
        <begin position="2337"/>
        <end position="2408"/>
    </location>
</feature>
<feature type="compositionally biased region" description="Basic residues" evidence="5">
    <location>
        <begin position="30"/>
        <end position="39"/>
    </location>
</feature>
<keyword evidence="4" id="KW-0788">Thiol protease</keyword>
<keyword evidence="2" id="KW-0645">Protease</keyword>
<dbReference type="SUPFAM" id="SSF56219">
    <property type="entry name" value="DNase I-like"/>
    <property type="match status" value="1"/>
</dbReference>
<gene>
    <name evidence="7" type="ORF">SMAR0320_LOCUS15751</name>
</gene>
<feature type="region of interest" description="Disordered" evidence="5">
    <location>
        <begin position="2031"/>
        <end position="2081"/>
    </location>
</feature>
<dbReference type="PANTHER" id="PTHR12606:SF141">
    <property type="entry name" value="GH15225P-RELATED"/>
    <property type="match status" value="1"/>
</dbReference>
<dbReference type="InterPro" id="IPR036691">
    <property type="entry name" value="Endo/exonu/phosph_ase_sf"/>
</dbReference>
<dbReference type="GO" id="GO:0016926">
    <property type="term" value="P:protein desumoylation"/>
    <property type="evidence" value="ECO:0007669"/>
    <property type="project" value="TreeGrafter"/>
</dbReference>
<evidence type="ECO:0000256" key="2">
    <source>
        <dbReference type="ARBA" id="ARBA00022670"/>
    </source>
</evidence>
<dbReference type="PANTHER" id="PTHR12606">
    <property type="entry name" value="SENTRIN/SUMO-SPECIFIC PROTEASE"/>
    <property type="match status" value="1"/>
</dbReference>
<dbReference type="Gene3D" id="3.60.10.10">
    <property type="entry name" value="Endonuclease/exonuclease/phosphatase"/>
    <property type="match status" value="1"/>
</dbReference>
<feature type="region of interest" description="Disordered" evidence="5">
    <location>
        <begin position="2421"/>
        <end position="2447"/>
    </location>
</feature>
<proteinExistence type="inferred from homology"/>
<dbReference type="InterPro" id="IPR003653">
    <property type="entry name" value="Peptidase_C48_C"/>
</dbReference>
<evidence type="ECO:0000256" key="3">
    <source>
        <dbReference type="ARBA" id="ARBA00022801"/>
    </source>
</evidence>
<dbReference type="GO" id="GO:0006508">
    <property type="term" value="P:proteolysis"/>
    <property type="evidence" value="ECO:0007669"/>
    <property type="project" value="UniProtKB-KW"/>
</dbReference>
<sequence length="2447" mass="277673">MADRQHLSGPSPDDVSLSLRGNRVCSTSKQSKRGRKGSARRAQQFRSYILPTMQGNSRNNRRSQQRNSKQETFSSETMKFMLAQRRNYRDDLSSRELDELMEAEGDRNAGRVDQGVDVDTKPGGDGGKGVGSTVKDTVVPIYGTLVVEEKDIDAVRVMSLNMNGIGRWNENNIKLSRLKNVLRSYAVDVCGLQETNYNFRSLKSSQTLSSLLRHGDDRIQSVVSHNTRETENIGAFQPGGVATLLRDELTGFIKDRGKDDEGLGLFCYYSVEGNDGHITYFMSAYAPCKAPGIRTYYQHLQRFIQENRLATNPIDLFRDRVSSRIKRWRSQGHRVVLMMDSNENVTDGVLSRRLAGEGIRMREAVHKLTEGRGPPTHFRGSEKSNGAIDGIWVSDDLEVVGASYLPFDHEIGDHRPVMVDILSRSILGVPKKTIVRPKARKLSSRVPRIRNNYLSVVREKFKMHQVDKKLRSLEERASFPPTQDVEEGMEKLDNLVEEIMLQAEGQCRIIYPAHYEFSPAVKGWLDKCHALQWLLRYHQGKKVNGGNMRRFAMRNGIKHPMRLSVTDLVEMYHNCKEQARHYMAQSPWLRKTFLNDKMNVAIDQGNSDEANRIKGMLKAEAQRKTWQDIQRVTKPRGMLSVTRVEVERQDGVVTEYVNKEEIEKAVMEELTSRFGRAGSAPICQGVLYDLLGTYADTDAAVQILEGTFTPPTDADGPTLIILEEIARIWQLMGDGEVNIVITQEDYQYYWRKVKESTSSSLSGLHFGHYKAIGWDDELSNILARKLSLISATGSAPQRWARGLSVMLEKIAGVALLTKLRAILLLEADFNQHNKLIFQHRMLALARENGLIPEEIFSEKGKTAEDAILQQVLMYDIARITKRPLLVAQVDASQCYDRVAHAMAALTLRAYKVHNSSVLGMLRPLHCMEFYLRTGFGQSTSFCGGAAEGKHGLAQGNGAAPATWQQISSLMIHAQHRQGHGVKICTPISKRGVNQVGIVYVDDTNLCEGLEEKDDIDAVVAKGQGATNSWGNNLIAVGGALNGDKCAVAIHDMVPDGKGSWVYSDQRKTTSPADEEDDELEELEDWSFSVPQADSEAAQIKRLRSDQAVENLGLFVRPDGSPEKQFEVMREKITTWSGQIKNGVIPTRSVWMSYTHQLWSGLRYGLGACSASMTALSKGLGSSDYYLLSNLGVVRSITREWRYLPASFGGMELFDLTTEVTAATLNSFLQHFGTNTLIGTTLQAALEYLQLELGVEDCPLSYDFNTWGHLATDTWVKALWEKVDLLDITLLLEYEGIPKPREHDCSIMSEMVKLGFKGKELKRINRARIAQEALFISDIATARGTNLEIYLEDWWEDSFERDMGEHRSVLQFSREDPTDEDWKTWKKALRHIASGPNLYLNQPLGKWIAPSTRKWRQFYHPETNTGELHYDDKILRFENDPDDRAYILSLSGEAEAALTDTIPVTFVDVVDGKLKLKSRGPKLAEPPLQEHLSFIEALRSKGGEWMWEGLVLDEDPDWIIDALERGSLYCATDGSHNKKLAPLISGAAWVLFCSHSRKVMRGEFAEFSVAANSYRAEQLGMLALHLLLLTAEEYYQQSLTDANIFCDNKGTIQTFSKEHRRIPAGAKNNDILRVLRRIQTTSKLAHKLQHVKAHQDDNVPFRLLSLDAKLNFECDLRAKHAVQQAIADDASFRTTIYSLPLEQASVFFDGSKQTSDIAKELRYQIGRRNARQFYQDEKIMDNSTFDSIAWADLRSLLEKRPKMYQLWYGKQCSGFCGTGQMISRWDPDASDSCPNCGRFETADHLTRCDSRIRRDLLKESIRDLDDWMSWHCTHPDLRLWIPRYFGGQGRRLFVDLVHPEGRKMSQNMRIVGNKIDRIGWRHFTEGKLPTAFRDMQRQHLLSHHKYLTIDVWMKGFIDQLLTLTHTQWLCRNLTKHHKTMGTKALATREEIQKEVEEQLRMGFSDLPSYARCLLEISPDNLFGLRTADQQYWLNAVRAARTAAESALQISEGKTNSWNDILKMPEFKTKIQELPQLPTNPERPAADRTNPRESSTKRRKVSRRQPARTNSSQSAGVDGDRIQLLRRNNVSENSKVPINALLSQPLASESSTATDPDLSFKRSAIGVQFESLKTLNPGLWLKSDVINSFAMNIIRPLVRNRRVHFFSTYFFSRLLDTGPHGTQTPSYKFDEVKRWGDRLSNGILGVKELIIPINHRNVHWLCLKVSMANKSIMLWDSSGVKESNQLYLNTMLRYLKDKFRATSPQEDADDWIAQWTTLDDSANCPRQYNGYDCGVFTIVNMTLQAQNIPLSNTLYEEQDFQNLDTRRRIAYLLWEASSNRPQPTSTNRPQLDRALPSKRPSSSTTKAGSSSTKERQKRRRQNNRRVAVGSNRLRGKVTYDDPGPSDQLTTLLNRKRNAASVAIEESALPAMTQRHAPKKRRRKKASQDC</sequence>
<feature type="region of interest" description="Disordered" evidence="5">
    <location>
        <begin position="102"/>
        <end position="131"/>
    </location>
</feature>
<dbReference type="GO" id="GO:0005634">
    <property type="term" value="C:nucleus"/>
    <property type="evidence" value="ECO:0007669"/>
    <property type="project" value="TreeGrafter"/>
</dbReference>
<feature type="domain" description="Ubiquitin-like protease family profile" evidence="6">
    <location>
        <begin position="2123"/>
        <end position="2302"/>
    </location>
</feature>
<dbReference type="PROSITE" id="PS50600">
    <property type="entry name" value="ULP_PROTEASE"/>
    <property type="match status" value="1"/>
</dbReference>
<accession>A0A7S2LU97</accession>
<dbReference type="EMBL" id="HBGZ01021902">
    <property type="protein sequence ID" value="CAD9616545.1"/>
    <property type="molecule type" value="Transcribed_RNA"/>
</dbReference>
<organism evidence="7">
    <name type="scientific">Skeletonema marinoi</name>
    <dbReference type="NCBI Taxonomy" id="267567"/>
    <lineage>
        <taxon>Eukaryota</taxon>
        <taxon>Sar</taxon>
        <taxon>Stramenopiles</taxon>
        <taxon>Ochrophyta</taxon>
        <taxon>Bacillariophyta</taxon>
        <taxon>Coscinodiscophyceae</taxon>
        <taxon>Thalassiosirophycidae</taxon>
        <taxon>Thalassiosirales</taxon>
        <taxon>Skeletonemataceae</taxon>
        <taxon>Skeletonema</taxon>
        <taxon>Skeletonema marinoi-dohrnii complex</taxon>
    </lineage>
</organism>
<dbReference type="InterPro" id="IPR036397">
    <property type="entry name" value="RNaseH_sf"/>
</dbReference>
<dbReference type="SUPFAM" id="SSF54001">
    <property type="entry name" value="Cysteine proteinases"/>
    <property type="match status" value="1"/>
</dbReference>
<reference evidence="7" key="1">
    <citation type="submission" date="2021-01" db="EMBL/GenBank/DDBJ databases">
        <authorList>
            <person name="Corre E."/>
            <person name="Pelletier E."/>
            <person name="Niang G."/>
            <person name="Scheremetjew M."/>
            <person name="Finn R."/>
            <person name="Kale V."/>
            <person name="Holt S."/>
            <person name="Cochrane G."/>
            <person name="Meng A."/>
            <person name="Brown T."/>
            <person name="Cohen L."/>
        </authorList>
    </citation>
    <scope>NUCLEOTIDE SEQUENCE</scope>
    <source>
        <strain evidence="7">SM1012Den-03</strain>
    </source>
</reference>
<feature type="compositionally biased region" description="Polar residues" evidence="5">
    <location>
        <begin position="2337"/>
        <end position="2347"/>
    </location>
</feature>
<keyword evidence="3" id="KW-0378">Hydrolase</keyword>
<evidence type="ECO:0000313" key="7">
    <source>
        <dbReference type="EMBL" id="CAD9616545.1"/>
    </source>
</evidence>
<evidence type="ECO:0000259" key="6">
    <source>
        <dbReference type="PROSITE" id="PS50600"/>
    </source>
</evidence>
<dbReference type="InterPro" id="IPR005135">
    <property type="entry name" value="Endo/exonuclease/phosphatase"/>
</dbReference>
<dbReference type="InterPro" id="IPR038765">
    <property type="entry name" value="Papain-like_cys_pep_sf"/>
</dbReference>
<dbReference type="GO" id="GO:0003676">
    <property type="term" value="F:nucleic acid binding"/>
    <property type="evidence" value="ECO:0007669"/>
    <property type="project" value="InterPro"/>
</dbReference>
<feature type="region of interest" description="Disordered" evidence="5">
    <location>
        <begin position="1"/>
        <end position="77"/>
    </location>
</feature>
<evidence type="ECO:0000256" key="1">
    <source>
        <dbReference type="ARBA" id="ARBA00005234"/>
    </source>
</evidence>